<keyword evidence="2" id="KW-1185">Reference proteome</keyword>
<name>A0A8J6PX79_9FLAO</name>
<comment type="caution">
    <text evidence="1">The sequence shown here is derived from an EMBL/GenBank/DDBJ whole genome shotgun (WGS) entry which is preliminary data.</text>
</comment>
<gene>
    <name evidence="1" type="ORF">ICJ85_01760</name>
</gene>
<dbReference type="EMBL" id="JACVXD010000001">
    <property type="protein sequence ID" value="MBD0822735.1"/>
    <property type="molecule type" value="Genomic_DNA"/>
</dbReference>
<dbReference type="AlphaFoldDB" id="A0A8J6PX79"/>
<sequence length="264" mass="29148">MPKQNGIIKLKGVFNGVSYYKLNGVYVARKAVGPSKERINSDPAFIKVKANNQEFAAASMLSKALRAGLGNNAKYFKDTYMASRLTGCCLKIVQKGSGNLGQREANIHNNTTALIGFQLNKDLVFNKLISVKPIVTNNSKRTRVSINIPKITAKTHKKLPKNHTHVQLTAALSVVSNYVWQSDLNTYIPEFPAINALGSAQQSHKLLCKIEHKNINLNLESPVNNSIPKQVAVMVWLGITYFQKLDNQFIPQQTAKAMVCVAVV</sequence>
<organism evidence="1 2">
    <name type="scientific">Aestuariibaculum marinum</name>
    <dbReference type="NCBI Taxonomy" id="2683592"/>
    <lineage>
        <taxon>Bacteria</taxon>
        <taxon>Pseudomonadati</taxon>
        <taxon>Bacteroidota</taxon>
        <taxon>Flavobacteriia</taxon>
        <taxon>Flavobacteriales</taxon>
        <taxon>Flavobacteriaceae</taxon>
    </lineage>
</organism>
<evidence type="ECO:0000313" key="1">
    <source>
        <dbReference type="EMBL" id="MBD0822735.1"/>
    </source>
</evidence>
<proteinExistence type="predicted"/>
<accession>A0A8J6PX79</accession>
<protein>
    <submittedName>
        <fullName evidence="1">Uncharacterized protein</fullName>
    </submittedName>
</protein>
<dbReference type="Proteomes" id="UP000621516">
    <property type="component" value="Unassembled WGS sequence"/>
</dbReference>
<dbReference type="RefSeq" id="WP_188222046.1">
    <property type="nucleotide sequence ID" value="NZ_JACVXD010000001.1"/>
</dbReference>
<evidence type="ECO:0000313" key="2">
    <source>
        <dbReference type="Proteomes" id="UP000621516"/>
    </source>
</evidence>
<reference evidence="1 2" key="1">
    <citation type="journal article" date="2018" name="J. Microbiol.">
        <title>Aestuariibaculum marinum sp. nov., a marine bacterium isolated from seawater in South Korea.</title>
        <authorList>
            <person name="Choi J."/>
            <person name="Lee D."/>
            <person name="Jang J.H."/>
            <person name="Cha S."/>
            <person name="Seo T."/>
        </authorList>
    </citation>
    <scope>NUCLEOTIDE SEQUENCE [LARGE SCALE GENOMIC DNA]</scope>
    <source>
        <strain evidence="1 2">IP7</strain>
    </source>
</reference>